<dbReference type="EMBL" id="OW240913">
    <property type="protein sequence ID" value="CAH2246839.1"/>
    <property type="molecule type" value="Genomic_DNA"/>
</dbReference>
<feature type="non-terminal residue" evidence="1">
    <location>
        <position position="1"/>
    </location>
</feature>
<evidence type="ECO:0000313" key="1">
    <source>
        <dbReference type="EMBL" id="CAH2246839.1"/>
    </source>
</evidence>
<proteinExistence type="predicted"/>
<dbReference type="Proteomes" id="UP001295444">
    <property type="component" value="Chromosome 02"/>
</dbReference>
<sequence>AYMGYMMSYPGGRALWGEKGNFFWAETPGGIPDKKHKMVQLSGTKRRKES</sequence>
<evidence type="ECO:0000313" key="2">
    <source>
        <dbReference type="Proteomes" id="UP001295444"/>
    </source>
</evidence>
<gene>
    <name evidence="1" type="ORF">PECUL_23A062403</name>
</gene>
<reference evidence="1" key="1">
    <citation type="submission" date="2022-03" db="EMBL/GenBank/DDBJ databases">
        <authorList>
            <person name="Alioto T."/>
            <person name="Alioto T."/>
            <person name="Gomez Garrido J."/>
        </authorList>
    </citation>
    <scope>NUCLEOTIDE SEQUENCE</scope>
</reference>
<accession>A0AAD1VS64</accession>
<protein>
    <submittedName>
        <fullName evidence="1">Uncharacterized protein</fullName>
    </submittedName>
</protein>
<dbReference type="AlphaFoldDB" id="A0AAD1VS64"/>
<organism evidence="1 2">
    <name type="scientific">Pelobates cultripes</name>
    <name type="common">Western spadefoot toad</name>
    <dbReference type="NCBI Taxonomy" id="61616"/>
    <lineage>
        <taxon>Eukaryota</taxon>
        <taxon>Metazoa</taxon>
        <taxon>Chordata</taxon>
        <taxon>Craniata</taxon>
        <taxon>Vertebrata</taxon>
        <taxon>Euteleostomi</taxon>
        <taxon>Amphibia</taxon>
        <taxon>Batrachia</taxon>
        <taxon>Anura</taxon>
        <taxon>Pelobatoidea</taxon>
        <taxon>Pelobatidae</taxon>
        <taxon>Pelobates</taxon>
    </lineage>
</organism>
<name>A0AAD1VS64_PELCU</name>
<keyword evidence="2" id="KW-1185">Reference proteome</keyword>